<sequence length="426" mass="45582">MTSSQHDTKTIGKAPALFGWHIIFATVVAATFGPATLVNVTFSLFLPALQHEFGWTRSEISLSLTIFIMVLVAMLPVMGRIIDAVGGRRSALVSIPAYAIALMGLGFLDGSLFTLYVLFGLIAALSVGAQSLTLIKILSHWFDRRRGLAIGLCMAGNGLGYMLTPIFARVMIDGLGWRWAYVGLGCLALFITFPVIYFLVRDTPQECGQTVDGCPADPRQPIQATAGLSLAQAARTRSFWLLAITFVLCSFALNGLQSQIVPLLLDRGLSSDMATLILVAVGMGSFPGRVIAGYLMDRFFAPYVVSGFYALSVVGILTLANSSAMAPLFLSAIVLGLSLGAENDALGYMTGRYFGLRKFGQIYSICLCFYLIGAATGPYFMALSFDHTGSYRTGMLLGTVLVGVSSLLALLLPSYKDITGRASAQS</sequence>
<dbReference type="InterPro" id="IPR050327">
    <property type="entry name" value="Proton-linked_MCT"/>
</dbReference>
<feature type="transmembrane region" description="Helical" evidence="4">
    <location>
        <begin position="273"/>
        <end position="292"/>
    </location>
</feature>
<dbReference type="InterPro" id="IPR036259">
    <property type="entry name" value="MFS_trans_sf"/>
</dbReference>
<feature type="transmembrane region" description="Helical" evidence="4">
    <location>
        <begin position="239"/>
        <end position="261"/>
    </location>
</feature>
<keyword evidence="2 4" id="KW-1133">Transmembrane helix</keyword>
<dbReference type="PANTHER" id="PTHR11360">
    <property type="entry name" value="MONOCARBOXYLATE TRANSPORTER"/>
    <property type="match status" value="1"/>
</dbReference>
<dbReference type="PROSITE" id="PS50850">
    <property type="entry name" value="MFS"/>
    <property type="match status" value="1"/>
</dbReference>
<feature type="transmembrane region" description="Helical" evidence="4">
    <location>
        <begin position="114"/>
        <end position="135"/>
    </location>
</feature>
<evidence type="ECO:0000313" key="6">
    <source>
        <dbReference type="EMBL" id="ABQ70511.1"/>
    </source>
</evidence>
<dbReference type="KEGG" id="swi:Swit_4171"/>
<feature type="transmembrane region" description="Helical" evidence="4">
    <location>
        <begin position="21"/>
        <end position="48"/>
    </location>
</feature>
<evidence type="ECO:0000256" key="3">
    <source>
        <dbReference type="ARBA" id="ARBA00023136"/>
    </source>
</evidence>
<feature type="domain" description="Major facilitator superfamily (MFS) profile" evidence="5">
    <location>
        <begin position="23"/>
        <end position="417"/>
    </location>
</feature>
<gene>
    <name evidence="6" type="ordered locus">Swit_4171</name>
</gene>
<dbReference type="Proteomes" id="UP000001989">
    <property type="component" value="Chromosome"/>
</dbReference>
<feature type="transmembrane region" description="Helical" evidence="4">
    <location>
        <begin position="299"/>
        <end position="318"/>
    </location>
</feature>
<keyword evidence="3 4" id="KW-0472">Membrane</keyword>
<dbReference type="AlphaFoldDB" id="A0A9J9HEV2"/>
<name>A0A9J9HEV2_RHIWR</name>
<organism evidence="6 7">
    <name type="scientific">Rhizorhabdus wittichii (strain DSM 6014 / CCUG 31198 / JCM 15750 / NBRC 105917 / EY 4224 / RW1)</name>
    <name type="common">Sphingomonas wittichii</name>
    <dbReference type="NCBI Taxonomy" id="392499"/>
    <lineage>
        <taxon>Bacteria</taxon>
        <taxon>Pseudomonadati</taxon>
        <taxon>Pseudomonadota</taxon>
        <taxon>Alphaproteobacteria</taxon>
        <taxon>Sphingomonadales</taxon>
        <taxon>Sphingomonadaceae</taxon>
        <taxon>Rhizorhabdus</taxon>
    </lineage>
</organism>
<reference evidence="6 7" key="1">
    <citation type="journal article" date="2010" name="J. Bacteriol.">
        <title>Genome sequence of the dioxin-mineralizing bacterium Sphingomonas wittichii RW1.</title>
        <authorList>
            <person name="Miller T.R."/>
            <person name="Delcher A.L."/>
            <person name="Salzberg S.L."/>
            <person name="Saunders E."/>
            <person name="Detter J.C."/>
            <person name="Halden R.U."/>
        </authorList>
    </citation>
    <scope>NUCLEOTIDE SEQUENCE [LARGE SCALE GENOMIC DNA]</scope>
    <source>
        <strain evidence="7">DSM 6014 / CCUG 31198 / JCM 15750 / NBRC 105917 / EY 4224 / RW1</strain>
    </source>
</reference>
<dbReference type="OrthoDB" id="9796632at2"/>
<keyword evidence="1 4" id="KW-0812">Transmembrane</keyword>
<dbReference type="PANTHER" id="PTHR11360:SF284">
    <property type="entry name" value="EG:103B4.3 PROTEIN-RELATED"/>
    <property type="match status" value="1"/>
</dbReference>
<evidence type="ECO:0000256" key="4">
    <source>
        <dbReference type="SAM" id="Phobius"/>
    </source>
</evidence>
<evidence type="ECO:0000256" key="2">
    <source>
        <dbReference type="ARBA" id="ARBA00022989"/>
    </source>
</evidence>
<proteinExistence type="predicted"/>
<dbReference type="SUPFAM" id="SSF103473">
    <property type="entry name" value="MFS general substrate transporter"/>
    <property type="match status" value="1"/>
</dbReference>
<dbReference type="GO" id="GO:0022857">
    <property type="term" value="F:transmembrane transporter activity"/>
    <property type="evidence" value="ECO:0007669"/>
    <property type="project" value="InterPro"/>
</dbReference>
<dbReference type="InterPro" id="IPR011701">
    <property type="entry name" value="MFS"/>
</dbReference>
<dbReference type="EMBL" id="CP000699">
    <property type="protein sequence ID" value="ABQ70511.1"/>
    <property type="molecule type" value="Genomic_DNA"/>
</dbReference>
<dbReference type="Pfam" id="PF07690">
    <property type="entry name" value="MFS_1"/>
    <property type="match status" value="1"/>
</dbReference>
<protein>
    <submittedName>
        <fullName evidence="6">Major facilitator superfamily MFS_1</fullName>
    </submittedName>
</protein>
<feature type="transmembrane region" description="Helical" evidence="4">
    <location>
        <begin position="324"/>
        <end position="341"/>
    </location>
</feature>
<feature type="transmembrane region" description="Helical" evidence="4">
    <location>
        <begin position="60"/>
        <end position="78"/>
    </location>
</feature>
<evidence type="ECO:0000259" key="5">
    <source>
        <dbReference type="PROSITE" id="PS50850"/>
    </source>
</evidence>
<evidence type="ECO:0000313" key="7">
    <source>
        <dbReference type="Proteomes" id="UP000001989"/>
    </source>
</evidence>
<keyword evidence="7" id="KW-1185">Reference proteome</keyword>
<feature type="transmembrane region" description="Helical" evidence="4">
    <location>
        <begin position="362"/>
        <end position="381"/>
    </location>
</feature>
<feature type="transmembrane region" description="Helical" evidence="4">
    <location>
        <begin position="393"/>
        <end position="412"/>
    </location>
</feature>
<feature type="transmembrane region" description="Helical" evidence="4">
    <location>
        <begin position="90"/>
        <end position="108"/>
    </location>
</feature>
<feature type="transmembrane region" description="Helical" evidence="4">
    <location>
        <begin position="179"/>
        <end position="200"/>
    </location>
</feature>
<dbReference type="Gene3D" id="1.20.1250.20">
    <property type="entry name" value="MFS general substrate transporter like domains"/>
    <property type="match status" value="2"/>
</dbReference>
<accession>A0A9J9HEV2</accession>
<evidence type="ECO:0000256" key="1">
    <source>
        <dbReference type="ARBA" id="ARBA00022692"/>
    </source>
</evidence>
<dbReference type="CDD" id="cd17355">
    <property type="entry name" value="MFS_YcxA_like"/>
    <property type="match status" value="1"/>
</dbReference>
<feature type="transmembrane region" description="Helical" evidence="4">
    <location>
        <begin position="147"/>
        <end position="167"/>
    </location>
</feature>
<dbReference type="InterPro" id="IPR020846">
    <property type="entry name" value="MFS_dom"/>
</dbReference>